<name>A0ABQ4CVI0_9ACTN</name>
<proteinExistence type="predicted"/>
<reference evidence="1 2" key="1">
    <citation type="submission" date="2021-01" db="EMBL/GenBank/DDBJ databases">
        <title>Whole genome shotgun sequence of Asanoa siamensis NBRC 107932.</title>
        <authorList>
            <person name="Komaki H."/>
            <person name="Tamura T."/>
        </authorList>
    </citation>
    <scope>NUCLEOTIDE SEQUENCE [LARGE SCALE GENOMIC DNA]</scope>
    <source>
        <strain evidence="1 2">NBRC 107932</strain>
    </source>
</reference>
<evidence type="ECO:0000313" key="1">
    <source>
        <dbReference type="EMBL" id="GIF75285.1"/>
    </source>
</evidence>
<gene>
    <name evidence="1" type="ORF">Asi02nite_48030</name>
</gene>
<protein>
    <submittedName>
        <fullName evidence="1">Uncharacterized protein</fullName>
    </submittedName>
</protein>
<organism evidence="1 2">
    <name type="scientific">Asanoa siamensis</name>
    <dbReference type="NCBI Taxonomy" id="926357"/>
    <lineage>
        <taxon>Bacteria</taxon>
        <taxon>Bacillati</taxon>
        <taxon>Actinomycetota</taxon>
        <taxon>Actinomycetes</taxon>
        <taxon>Micromonosporales</taxon>
        <taxon>Micromonosporaceae</taxon>
        <taxon>Asanoa</taxon>
    </lineage>
</organism>
<dbReference type="EMBL" id="BONE01000041">
    <property type="protein sequence ID" value="GIF75285.1"/>
    <property type="molecule type" value="Genomic_DNA"/>
</dbReference>
<dbReference type="Proteomes" id="UP000604117">
    <property type="component" value="Unassembled WGS sequence"/>
</dbReference>
<evidence type="ECO:0000313" key="2">
    <source>
        <dbReference type="Proteomes" id="UP000604117"/>
    </source>
</evidence>
<keyword evidence="2" id="KW-1185">Reference proteome</keyword>
<comment type="caution">
    <text evidence="1">The sequence shown here is derived from an EMBL/GenBank/DDBJ whole genome shotgun (WGS) entry which is preliminary data.</text>
</comment>
<accession>A0ABQ4CVI0</accession>
<sequence length="85" mass="9468">MARWGPGRRERRRQAQGPISAAILADFTFDLDAVSWPTTHARCNHRPDRRLVATGALTLLIFALVRTERTRYAPAAIGVYTGAAY</sequence>